<evidence type="ECO:0000313" key="1">
    <source>
        <dbReference type="EMBL" id="RCN40143.1"/>
    </source>
</evidence>
<dbReference type="Proteomes" id="UP000252519">
    <property type="component" value="Unassembled WGS sequence"/>
</dbReference>
<evidence type="ECO:0000313" key="2">
    <source>
        <dbReference type="Proteomes" id="UP000252519"/>
    </source>
</evidence>
<sequence>MYSFKIDAEYAVLWTADDLSDNQKLTQTVLGLTEYVPDVTQNNNTDLECIFKYAQGAVSFDEKEDKERYGISKVVIAFVPQNPK</sequence>
<name>A0A368G6U6_ANCCA</name>
<keyword evidence="2" id="KW-1185">Reference proteome</keyword>
<dbReference type="AlphaFoldDB" id="A0A368G6U6"/>
<dbReference type="EMBL" id="JOJR01000300">
    <property type="protein sequence ID" value="RCN40143.1"/>
    <property type="molecule type" value="Genomic_DNA"/>
</dbReference>
<proteinExistence type="predicted"/>
<dbReference type="STRING" id="29170.A0A368G6U6"/>
<comment type="caution">
    <text evidence="1">The sequence shown here is derived from an EMBL/GenBank/DDBJ whole genome shotgun (WGS) entry which is preliminary data.</text>
</comment>
<reference evidence="1 2" key="1">
    <citation type="submission" date="2014-10" db="EMBL/GenBank/DDBJ databases">
        <title>Draft genome of the hookworm Ancylostoma caninum.</title>
        <authorList>
            <person name="Mitreva M."/>
        </authorList>
    </citation>
    <scope>NUCLEOTIDE SEQUENCE [LARGE SCALE GENOMIC DNA]</scope>
    <source>
        <strain evidence="1 2">Baltimore</strain>
    </source>
</reference>
<accession>A0A368G6U6</accession>
<gene>
    <name evidence="1" type="ORF">ANCCAN_13924</name>
</gene>
<dbReference type="OrthoDB" id="6369184at2759"/>
<protein>
    <submittedName>
        <fullName evidence="1">Uncharacterized protein</fullName>
    </submittedName>
</protein>
<organism evidence="1 2">
    <name type="scientific">Ancylostoma caninum</name>
    <name type="common">Dog hookworm</name>
    <dbReference type="NCBI Taxonomy" id="29170"/>
    <lineage>
        <taxon>Eukaryota</taxon>
        <taxon>Metazoa</taxon>
        <taxon>Ecdysozoa</taxon>
        <taxon>Nematoda</taxon>
        <taxon>Chromadorea</taxon>
        <taxon>Rhabditida</taxon>
        <taxon>Rhabditina</taxon>
        <taxon>Rhabditomorpha</taxon>
        <taxon>Strongyloidea</taxon>
        <taxon>Ancylostomatidae</taxon>
        <taxon>Ancylostomatinae</taxon>
        <taxon>Ancylostoma</taxon>
    </lineage>
</organism>